<feature type="region of interest" description="Disordered" evidence="1">
    <location>
        <begin position="26"/>
        <end position="61"/>
    </location>
</feature>
<evidence type="ECO:0000256" key="1">
    <source>
        <dbReference type="SAM" id="MobiDB-lite"/>
    </source>
</evidence>
<dbReference type="AlphaFoldDB" id="A0AAN8JZG1"/>
<feature type="compositionally biased region" description="Polar residues" evidence="1">
    <location>
        <begin position="38"/>
        <end position="61"/>
    </location>
</feature>
<accession>A0AAN8JZG1</accession>
<protein>
    <submittedName>
        <fullName evidence="2">Uncharacterized protein</fullName>
    </submittedName>
</protein>
<dbReference type="Proteomes" id="UP001347796">
    <property type="component" value="Unassembled WGS sequence"/>
</dbReference>
<evidence type="ECO:0000313" key="3">
    <source>
        <dbReference type="Proteomes" id="UP001347796"/>
    </source>
</evidence>
<dbReference type="EMBL" id="JAZGQO010000007">
    <property type="protein sequence ID" value="KAK6181868.1"/>
    <property type="molecule type" value="Genomic_DNA"/>
</dbReference>
<feature type="region of interest" description="Disordered" evidence="1">
    <location>
        <begin position="357"/>
        <end position="377"/>
    </location>
</feature>
<proteinExistence type="predicted"/>
<evidence type="ECO:0000313" key="2">
    <source>
        <dbReference type="EMBL" id="KAK6181868.1"/>
    </source>
</evidence>
<name>A0AAN8JZG1_PATCE</name>
<reference evidence="2 3" key="1">
    <citation type="submission" date="2024-01" db="EMBL/GenBank/DDBJ databases">
        <title>The genome of the rayed Mediterranean limpet Patella caerulea (Linnaeus, 1758).</title>
        <authorList>
            <person name="Anh-Thu Weber A."/>
            <person name="Halstead-Nussloch G."/>
        </authorList>
    </citation>
    <scope>NUCLEOTIDE SEQUENCE [LARGE SCALE GENOMIC DNA]</scope>
    <source>
        <strain evidence="2">AATW-2023a</strain>
        <tissue evidence="2">Whole specimen</tissue>
    </source>
</reference>
<keyword evidence="3" id="KW-1185">Reference proteome</keyword>
<sequence>MLKLSQQKRKLAAEKVCEVNSKRCNTRRSNRSLRHSESPATNCQQSFSTKQSIQDNDGQKSDSNVTYHLYPIVKIVEPFGKNTIVINSESKEVCDISSKTPFVSTELKPSPTIMDSTKVELPLPTPGIWDTMSGFPEMIHDDWLNRDGDSYDNDIDAEWLPMEDDEDDITKLIKITEKYSKEDTKIINQDIEIPNQGTQILDMKILNQETEILNHDTDILNHGTGILNHDTDILNHDTDILNQDTDILIQNTDILNHDTDILNHDTDILNYDTDVLNEDTDILNEDTDISNHDTDIILNQDTDILNQDTDLPHHATEILTDDTEILNQDTGILNDDTDILNHDTAILNHDTDMLNHEKQRRVGRPSSSCERRNNQTKRMRGENYKGLVFAKGEKSKTIDRSERKVHPVCGCLNNRSKACRQISEEDRKVIFEQF</sequence>
<gene>
    <name evidence="2" type="ORF">SNE40_009646</name>
</gene>
<comment type="caution">
    <text evidence="2">The sequence shown here is derived from an EMBL/GenBank/DDBJ whole genome shotgun (WGS) entry which is preliminary data.</text>
</comment>
<organism evidence="2 3">
    <name type="scientific">Patella caerulea</name>
    <name type="common">Rayed Mediterranean limpet</name>
    <dbReference type="NCBI Taxonomy" id="87958"/>
    <lineage>
        <taxon>Eukaryota</taxon>
        <taxon>Metazoa</taxon>
        <taxon>Spiralia</taxon>
        <taxon>Lophotrochozoa</taxon>
        <taxon>Mollusca</taxon>
        <taxon>Gastropoda</taxon>
        <taxon>Patellogastropoda</taxon>
        <taxon>Patelloidea</taxon>
        <taxon>Patellidae</taxon>
        <taxon>Patella</taxon>
    </lineage>
</organism>